<proteinExistence type="predicted"/>
<gene>
    <name evidence="2" type="ORF">Q604_UNBC03186G0002</name>
</gene>
<organism evidence="2">
    <name type="scientific">human gut metagenome</name>
    <dbReference type="NCBI Taxonomy" id="408170"/>
    <lineage>
        <taxon>unclassified sequences</taxon>
        <taxon>metagenomes</taxon>
        <taxon>organismal metagenomes</taxon>
    </lineage>
</organism>
<dbReference type="AlphaFoldDB" id="W1YKG9"/>
<evidence type="ECO:0000313" key="2">
    <source>
        <dbReference type="EMBL" id="ETJ42831.1"/>
    </source>
</evidence>
<feature type="compositionally biased region" description="Polar residues" evidence="1">
    <location>
        <begin position="1"/>
        <end position="10"/>
    </location>
</feature>
<evidence type="ECO:0000256" key="1">
    <source>
        <dbReference type="SAM" id="MobiDB-lite"/>
    </source>
</evidence>
<accession>W1YKG9</accession>
<dbReference type="EMBL" id="AZMM01003186">
    <property type="protein sequence ID" value="ETJ42831.1"/>
    <property type="molecule type" value="Genomic_DNA"/>
</dbReference>
<reference evidence="2" key="1">
    <citation type="submission" date="2013-12" db="EMBL/GenBank/DDBJ databases">
        <title>A Varibaculum cambriense genome reconstructed from a premature infant gut community with otherwise low bacterial novelty that shifts toward anaerobic metabolism during the third week of life.</title>
        <authorList>
            <person name="Brown C.T."/>
            <person name="Sharon I."/>
            <person name="Thomas B.C."/>
            <person name="Castelle C.J."/>
            <person name="Morowitz M.J."/>
            <person name="Banfield J.F."/>
        </authorList>
    </citation>
    <scope>NUCLEOTIDE SEQUENCE</scope>
</reference>
<name>W1YKG9_9ZZZZ</name>
<feature type="non-terminal residue" evidence="2">
    <location>
        <position position="1"/>
    </location>
</feature>
<feature type="region of interest" description="Disordered" evidence="1">
    <location>
        <begin position="1"/>
        <end position="28"/>
    </location>
</feature>
<protein>
    <submittedName>
        <fullName evidence="2">Uncharacterized protein</fullName>
    </submittedName>
</protein>
<sequence>TDKEAQTPTKSDVIAKHNAKRKAMKEEIEALPKDSPERIEKERAYKQSEADRIAEFWDAQKREQEDQ</sequence>
<comment type="caution">
    <text evidence="2">The sequence shown here is derived from an EMBL/GenBank/DDBJ whole genome shotgun (WGS) entry which is preliminary data.</text>
</comment>